<protein>
    <submittedName>
        <fullName evidence="1">DUF4279 domain-containing protein</fullName>
    </submittedName>
</protein>
<dbReference type="Pfam" id="PF14106">
    <property type="entry name" value="DUF4279"/>
    <property type="match status" value="1"/>
</dbReference>
<name>A0A431UDX7_9BACI</name>
<dbReference type="RefSeq" id="WP_126296084.1">
    <property type="nucleotide sequence ID" value="NZ_CP185866.1"/>
</dbReference>
<evidence type="ECO:0000313" key="1">
    <source>
        <dbReference type="EMBL" id="RTQ87633.1"/>
    </source>
</evidence>
<sequence>MNKTQVKVYFSLYGEDFPIDEVTERLKVIPTGTYKKGDLIPNRSTNRYRKESSWDLGTDYQDSLDVNKQLQEIVDKLQNKSLTINEIKDAYSLECKFFIVIIIENGNTPTLYLNKEIVKFASSIEAEFDVDLYANPYESNLND</sequence>
<dbReference type="EMBL" id="RXNR01000091">
    <property type="protein sequence ID" value="RTQ87633.1"/>
    <property type="molecule type" value="Genomic_DNA"/>
</dbReference>
<evidence type="ECO:0000313" key="2">
    <source>
        <dbReference type="Proteomes" id="UP000276349"/>
    </source>
</evidence>
<organism evidence="1 2">
    <name type="scientific">Lysinibacillus telephonicus</name>
    <dbReference type="NCBI Taxonomy" id="1714840"/>
    <lineage>
        <taxon>Bacteria</taxon>
        <taxon>Bacillati</taxon>
        <taxon>Bacillota</taxon>
        <taxon>Bacilli</taxon>
        <taxon>Bacillales</taxon>
        <taxon>Bacillaceae</taxon>
        <taxon>Lysinibacillus</taxon>
    </lineage>
</organism>
<keyword evidence="2" id="KW-1185">Reference proteome</keyword>
<gene>
    <name evidence="1" type="ORF">EKG35_18815</name>
</gene>
<reference evidence="1 2" key="1">
    <citation type="submission" date="2018-12" db="EMBL/GenBank/DDBJ databases">
        <authorList>
            <person name="Yu L."/>
        </authorList>
    </citation>
    <scope>NUCLEOTIDE SEQUENCE [LARGE SCALE GENOMIC DNA]</scope>
    <source>
        <strain evidence="1 2">S5H2222</strain>
    </source>
</reference>
<accession>A0A431UDX7</accession>
<proteinExistence type="predicted"/>
<dbReference type="Proteomes" id="UP000276349">
    <property type="component" value="Unassembled WGS sequence"/>
</dbReference>
<dbReference type="OrthoDB" id="893918at2"/>
<dbReference type="InterPro" id="IPR025459">
    <property type="entry name" value="DUF4279"/>
</dbReference>
<dbReference type="AlphaFoldDB" id="A0A431UDX7"/>
<comment type="caution">
    <text evidence="1">The sequence shown here is derived from an EMBL/GenBank/DDBJ whole genome shotgun (WGS) entry which is preliminary data.</text>
</comment>